<accession>A0A8A1LJX0</accession>
<evidence type="ECO:0000313" key="3">
    <source>
        <dbReference type="Proteomes" id="UP000663419"/>
    </source>
</evidence>
<dbReference type="AlphaFoldDB" id="A0A8A1LJX0"/>
<dbReference type="EMBL" id="CP069104">
    <property type="protein sequence ID" value="QSS53275.1"/>
    <property type="molecule type" value="Genomic_DNA"/>
</dbReference>
<keyword evidence="1" id="KW-1133">Transmembrane helix</keyword>
<organism evidence="2 3">
    <name type="scientific">Ajellomyces capsulatus (strain H88)</name>
    <name type="common">Darling's disease fungus</name>
    <name type="synonym">Histoplasma capsulatum</name>
    <dbReference type="NCBI Taxonomy" id="544711"/>
    <lineage>
        <taxon>Eukaryota</taxon>
        <taxon>Fungi</taxon>
        <taxon>Dikarya</taxon>
        <taxon>Ascomycota</taxon>
        <taxon>Pezizomycotina</taxon>
        <taxon>Eurotiomycetes</taxon>
        <taxon>Eurotiomycetidae</taxon>
        <taxon>Onygenales</taxon>
        <taxon>Ajellomycetaceae</taxon>
        <taxon>Histoplasma</taxon>
    </lineage>
</organism>
<feature type="transmembrane region" description="Helical" evidence="1">
    <location>
        <begin position="45"/>
        <end position="73"/>
    </location>
</feature>
<proteinExistence type="predicted"/>
<keyword evidence="1" id="KW-0472">Membrane</keyword>
<dbReference type="VEuPathDB" id="FungiDB:I7I53_00478"/>
<protein>
    <submittedName>
        <fullName evidence="2">Uncharacterized protein</fullName>
    </submittedName>
</protein>
<feature type="transmembrane region" description="Helical" evidence="1">
    <location>
        <begin position="20"/>
        <end position="39"/>
    </location>
</feature>
<gene>
    <name evidence="2" type="ORF">I7I53_00478</name>
</gene>
<evidence type="ECO:0000256" key="1">
    <source>
        <dbReference type="SAM" id="Phobius"/>
    </source>
</evidence>
<keyword evidence="1" id="KW-0812">Transmembrane</keyword>
<evidence type="ECO:0000313" key="2">
    <source>
        <dbReference type="EMBL" id="QSS53275.1"/>
    </source>
</evidence>
<reference evidence="2" key="1">
    <citation type="submission" date="2021-01" db="EMBL/GenBank/DDBJ databases">
        <title>Chromosome-level genome assembly of a human fungal pathogen reveals clustering of transcriptionally co-regulated genes.</title>
        <authorList>
            <person name="Voorhies M."/>
            <person name="Cohen S."/>
            <person name="Shea T.P."/>
            <person name="Petrus S."/>
            <person name="Munoz J.F."/>
            <person name="Poplawski S."/>
            <person name="Goldman W.E."/>
            <person name="Michael T."/>
            <person name="Cuomo C.A."/>
            <person name="Sil A."/>
            <person name="Beyhan S."/>
        </authorList>
    </citation>
    <scope>NUCLEOTIDE SEQUENCE</scope>
    <source>
        <strain evidence="2">H88</strain>
    </source>
</reference>
<name>A0A8A1LJX0_AJEC8</name>
<dbReference type="Proteomes" id="UP000663419">
    <property type="component" value="Chromosome 3"/>
</dbReference>
<sequence length="115" mass="13193">MYFILHHISSIVRLEFSKWAPLHFFPFYLLGWVGCLHGIANVPLLIVGCHAVGIALIPKELTVVVVVVMSLAIRADIMEIRFSANLSRQSNSQCYFFHLRGQNCHFYKVNIVELY</sequence>